<proteinExistence type="predicted"/>
<sequence>MAPTTVSPPVNHETCPNEDCKFNNVSGAEVCEKCGRALTGEPSEHNRLRTTDTYDGRLYRIVSN</sequence>
<evidence type="ECO:0000313" key="2">
    <source>
        <dbReference type="Proteomes" id="UP000481861"/>
    </source>
</evidence>
<dbReference type="EMBL" id="JAADJZ010000015">
    <property type="protein sequence ID" value="KAF2869901.1"/>
    <property type="molecule type" value="Genomic_DNA"/>
</dbReference>
<keyword evidence="2" id="KW-1185">Reference proteome</keyword>
<accession>A0A7C8M7H2</accession>
<comment type="caution">
    <text evidence="1">The sequence shown here is derived from an EMBL/GenBank/DDBJ whole genome shotgun (WGS) entry which is preliminary data.</text>
</comment>
<evidence type="ECO:0000313" key="1">
    <source>
        <dbReference type="EMBL" id="KAF2869901.1"/>
    </source>
</evidence>
<name>A0A7C8M7H2_9PLEO</name>
<dbReference type="Proteomes" id="UP000481861">
    <property type="component" value="Unassembled WGS sequence"/>
</dbReference>
<organism evidence="1 2">
    <name type="scientific">Massariosphaeria phaeospora</name>
    <dbReference type="NCBI Taxonomy" id="100035"/>
    <lineage>
        <taxon>Eukaryota</taxon>
        <taxon>Fungi</taxon>
        <taxon>Dikarya</taxon>
        <taxon>Ascomycota</taxon>
        <taxon>Pezizomycotina</taxon>
        <taxon>Dothideomycetes</taxon>
        <taxon>Pleosporomycetidae</taxon>
        <taxon>Pleosporales</taxon>
        <taxon>Pleosporales incertae sedis</taxon>
        <taxon>Massariosphaeria</taxon>
    </lineage>
</organism>
<reference evidence="1 2" key="1">
    <citation type="submission" date="2020-01" db="EMBL/GenBank/DDBJ databases">
        <authorList>
            <consortium name="DOE Joint Genome Institute"/>
            <person name="Haridas S."/>
            <person name="Albert R."/>
            <person name="Binder M."/>
            <person name="Bloem J."/>
            <person name="Labutti K."/>
            <person name="Salamov A."/>
            <person name="Andreopoulos B."/>
            <person name="Baker S.E."/>
            <person name="Barry K."/>
            <person name="Bills G."/>
            <person name="Bluhm B.H."/>
            <person name="Cannon C."/>
            <person name="Castanera R."/>
            <person name="Culley D.E."/>
            <person name="Daum C."/>
            <person name="Ezra D."/>
            <person name="Gonzalez J.B."/>
            <person name="Henrissat B."/>
            <person name="Kuo A."/>
            <person name="Liang C."/>
            <person name="Lipzen A."/>
            <person name="Lutzoni F."/>
            <person name="Magnuson J."/>
            <person name="Mondo S."/>
            <person name="Nolan M."/>
            <person name="Ohm R."/>
            <person name="Pangilinan J."/>
            <person name="Park H.-J.H."/>
            <person name="Ramirez L."/>
            <person name="Alfaro M."/>
            <person name="Sun H."/>
            <person name="Tritt A."/>
            <person name="Yoshinaga Y."/>
            <person name="Zwiers L.-H.L."/>
            <person name="Turgeon B.G."/>
            <person name="Goodwin S.B."/>
            <person name="Spatafora J.W."/>
            <person name="Crous P.W."/>
            <person name="Grigoriev I.V."/>
        </authorList>
    </citation>
    <scope>NUCLEOTIDE SEQUENCE [LARGE SCALE GENOMIC DNA]</scope>
    <source>
        <strain evidence="1 2">CBS 611.86</strain>
    </source>
</reference>
<dbReference type="AlphaFoldDB" id="A0A7C8M7H2"/>
<protein>
    <submittedName>
        <fullName evidence="1">Uncharacterized protein</fullName>
    </submittedName>
</protein>
<gene>
    <name evidence="1" type="ORF">BDV95DRAFT_576570</name>
</gene>